<proteinExistence type="predicted"/>
<organism evidence="2 3">
    <name type="scientific">Smittium culicis</name>
    <dbReference type="NCBI Taxonomy" id="133412"/>
    <lineage>
        <taxon>Eukaryota</taxon>
        <taxon>Fungi</taxon>
        <taxon>Fungi incertae sedis</taxon>
        <taxon>Zoopagomycota</taxon>
        <taxon>Kickxellomycotina</taxon>
        <taxon>Harpellomycetes</taxon>
        <taxon>Harpellales</taxon>
        <taxon>Legeriomycetaceae</taxon>
        <taxon>Smittium</taxon>
    </lineage>
</organism>
<dbReference type="EMBL" id="LSSN01005979">
    <property type="protein sequence ID" value="OMJ07746.1"/>
    <property type="molecule type" value="Genomic_DNA"/>
</dbReference>
<evidence type="ECO:0000256" key="1">
    <source>
        <dbReference type="SAM" id="MobiDB-lite"/>
    </source>
</evidence>
<evidence type="ECO:0008006" key="4">
    <source>
        <dbReference type="Google" id="ProtNLM"/>
    </source>
</evidence>
<dbReference type="OrthoDB" id="5554389at2759"/>
<evidence type="ECO:0000313" key="3">
    <source>
        <dbReference type="Proteomes" id="UP000187283"/>
    </source>
</evidence>
<accession>A0A1R1WZD3</accession>
<protein>
    <recommendedName>
        <fullName evidence="4">CCHC-type domain-containing protein</fullName>
    </recommendedName>
</protein>
<comment type="caution">
    <text evidence="2">The sequence shown here is derived from an EMBL/GenBank/DDBJ whole genome shotgun (WGS) entry which is preliminary data.</text>
</comment>
<feature type="region of interest" description="Disordered" evidence="1">
    <location>
        <begin position="444"/>
        <end position="469"/>
    </location>
</feature>
<feature type="region of interest" description="Disordered" evidence="1">
    <location>
        <begin position="300"/>
        <end position="358"/>
    </location>
</feature>
<reference evidence="2 3" key="1">
    <citation type="submission" date="2017-01" db="EMBL/GenBank/DDBJ databases">
        <authorList>
            <person name="Mah S.A."/>
            <person name="Swanson W.J."/>
            <person name="Moy G.W."/>
            <person name="Vacquier V.D."/>
        </authorList>
    </citation>
    <scope>NUCLEOTIDE SEQUENCE [LARGE SCALE GENOMIC DNA]</scope>
    <source>
        <strain evidence="2 3">GSMNP</strain>
    </source>
</reference>
<feature type="compositionally biased region" description="Polar residues" evidence="1">
    <location>
        <begin position="456"/>
        <end position="469"/>
    </location>
</feature>
<dbReference type="Proteomes" id="UP000187283">
    <property type="component" value="Unassembled WGS sequence"/>
</dbReference>
<sequence>MTNENPIKRARNTFSDVLKGNLPHGTPKHIVIKKNEPKKIKSIFRYDQKIDMSQYRDVSIKHLLYGGKQTSLKRLCQNGSDRKIGIPYAQFQGDHMNALYKLAHDLDGSIYIRKDDHRARITYFIFSKKEDAESAMQRTFSHNLKEIEMYQTEKIEEDITVVNIPNLGDVDILTLLNLIKETIEPISEIIDISALCRKGLTEFLPYGVKILLKKKTVEAIIPSFLDYEYGRINIFYRGCKEACSYCKEEGHWKSSCEILLSRKNKSSKKITASKENRVASADSAEIKAVVKDIGPPAAELIESGTKESDNITPPVRRRGTVGLKRPPPSSAAMALTEQPKKNSPNNKEYSTKSDNLSTEMLKISENKSKKIISSDDETHKFKASKKFINLSSSPRSSDSDGYSQPTELDRMAEKARNGEITEEKYIIFQEEYVLKNFTQSEVEMDSCTDDGDGLVSSETHSQMDTDTDL</sequence>
<dbReference type="AlphaFoldDB" id="A0A1R1WZD3"/>
<name>A0A1R1WZD3_9FUNG</name>
<evidence type="ECO:0000313" key="2">
    <source>
        <dbReference type="EMBL" id="OMJ07746.1"/>
    </source>
</evidence>
<gene>
    <name evidence="2" type="ORF">AYI70_g12000</name>
</gene>
<feature type="region of interest" description="Disordered" evidence="1">
    <location>
        <begin position="387"/>
        <end position="411"/>
    </location>
</feature>
<feature type="compositionally biased region" description="Low complexity" evidence="1">
    <location>
        <begin position="391"/>
        <end position="403"/>
    </location>
</feature>
<keyword evidence="3" id="KW-1185">Reference proteome</keyword>
<feature type="compositionally biased region" description="Polar residues" evidence="1">
    <location>
        <begin position="341"/>
        <end position="358"/>
    </location>
</feature>